<protein>
    <submittedName>
        <fullName evidence="9">Phospholipid-translocating p-type flippase family protein, putative</fullName>
        <ecNumber evidence="9">3.6.3.1</ecNumber>
    </submittedName>
</protein>
<feature type="transmembrane region" description="Helical" evidence="7">
    <location>
        <begin position="486"/>
        <end position="508"/>
    </location>
</feature>
<dbReference type="Pfam" id="PF13246">
    <property type="entry name" value="Cation_ATPase"/>
    <property type="match status" value="1"/>
</dbReference>
<dbReference type="InterPro" id="IPR001757">
    <property type="entry name" value="P_typ_ATPase"/>
</dbReference>
<evidence type="ECO:0000256" key="3">
    <source>
        <dbReference type="ARBA" id="ARBA00022723"/>
    </source>
</evidence>
<evidence type="ECO:0000313" key="10">
    <source>
        <dbReference type="Proteomes" id="UP000008983"/>
    </source>
</evidence>
<dbReference type="OMA" id="WTEANTS"/>
<feature type="transmembrane region" description="Helical" evidence="7">
    <location>
        <begin position="397"/>
        <end position="418"/>
    </location>
</feature>
<gene>
    <name evidence="9" type="ORF">IMG5_069380</name>
</gene>
<dbReference type="SUPFAM" id="SSF81665">
    <property type="entry name" value="Calcium ATPase, transmembrane domain M"/>
    <property type="match status" value="1"/>
</dbReference>
<evidence type="ECO:0000259" key="8">
    <source>
        <dbReference type="Pfam" id="PF16212"/>
    </source>
</evidence>
<dbReference type="AlphaFoldDB" id="G0QPL5"/>
<feature type="transmembrane region" description="Helical" evidence="7">
    <location>
        <begin position="515"/>
        <end position="535"/>
    </location>
</feature>
<dbReference type="InParanoid" id="G0QPL5"/>
<dbReference type="InterPro" id="IPR036412">
    <property type="entry name" value="HAD-like_sf"/>
</dbReference>
<dbReference type="Pfam" id="PF16212">
    <property type="entry name" value="PhoLip_ATPase_C"/>
    <property type="match status" value="1"/>
</dbReference>
<evidence type="ECO:0000313" key="9">
    <source>
        <dbReference type="EMBL" id="EGR32840.1"/>
    </source>
</evidence>
<keyword evidence="2 7" id="KW-0812">Transmembrane</keyword>
<dbReference type="STRING" id="857967.G0QPL5"/>
<feature type="transmembrane region" description="Helical" evidence="7">
    <location>
        <begin position="696"/>
        <end position="715"/>
    </location>
</feature>
<evidence type="ECO:0000256" key="4">
    <source>
        <dbReference type="ARBA" id="ARBA00022842"/>
    </source>
</evidence>
<dbReference type="InterPro" id="IPR023299">
    <property type="entry name" value="ATPase_P-typ_cyto_dom_N"/>
</dbReference>
<accession>G0QPL5</accession>
<feature type="transmembrane region" description="Helical" evidence="7">
    <location>
        <begin position="365"/>
        <end position="385"/>
    </location>
</feature>
<dbReference type="OrthoDB" id="377733at2759"/>
<organism evidence="9 10">
    <name type="scientific">Ichthyophthirius multifiliis</name>
    <name type="common">White spot disease agent</name>
    <name type="synonym">Ich</name>
    <dbReference type="NCBI Taxonomy" id="5932"/>
    <lineage>
        <taxon>Eukaryota</taxon>
        <taxon>Sar</taxon>
        <taxon>Alveolata</taxon>
        <taxon>Ciliophora</taxon>
        <taxon>Intramacronucleata</taxon>
        <taxon>Oligohymenophorea</taxon>
        <taxon>Hymenostomatida</taxon>
        <taxon>Ophryoglenina</taxon>
        <taxon>Ichthyophthirius</taxon>
    </lineage>
</organism>
<evidence type="ECO:0000256" key="5">
    <source>
        <dbReference type="ARBA" id="ARBA00022989"/>
    </source>
</evidence>
<dbReference type="EMBL" id="GL983568">
    <property type="protein sequence ID" value="EGR32840.1"/>
    <property type="molecule type" value="Genomic_DNA"/>
</dbReference>
<dbReference type="GO" id="GO:0016887">
    <property type="term" value="F:ATP hydrolysis activity"/>
    <property type="evidence" value="ECO:0007669"/>
    <property type="project" value="InterPro"/>
</dbReference>
<keyword evidence="6 7" id="KW-0472">Membrane</keyword>
<evidence type="ECO:0000256" key="1">
    <source>
        <dbReference type="ARBA" id="ARBA00004141"/>
    </source>
</evidence>
<evidence type="ECO:0000256" key="7">
    <source>
        <dbReference type="SAM" id="Phobius"/>
    </source>
</evidence>
<feature type="domain" description="P-type ATPase C-terminal" evidence="8">
    <location>
        <begin position="334"/>
        <end position="603"/>
    </location>
</feature>
<keyword evidence="10" id="KW-1185">Reference proteome</keyword>
<dbReference type="SUPFAM" id="SSF81660">
    <property type="entry name" value="Metal cation-transporting ATPase, ATP-binding domain N"/>
    <property type="match status" value="1"/>
</dbReference>
<keyword evidence="4" id="KW-0460">Magnesium</keyword>
<dbReference type="PANTHER" id="PTHR24092:SF150">
    <property type="entry name" value="PHOSPHOLIPID-TRANSPORTING ATPASE"/>
    <property type="match status" value="1"/>
</dbReference>
<keyword evidence="5 7" id="KW-1133">Transmembrane helix</keyword>
<dbReference type="Gene3D" id="3.40.1110.10">
    <property type="entry name" value="Calcium-transporting ATPase, cytoplasmic domain N"/>
    <property type="match status" value="1"/>
</dbReference>
<dbReference type="RefSeq" id="XP_004036826.1">
    <property type="nucleotide sequence ID" value="XM_004036778.1"/>
</dbReference>
<dbReference type="Proteomes" id="UP000008983">
    <property type="component" value="Unassembled WGS sequence"/>
</dbReference>
<evidence type="ECO:0000256" key="2">
    <source>
        <dbReference type="ARBA" id="ARBA00022692"/>
    </source>
</evidence>
<feature type="transmembrane region" description="Helical" evidence="7">
    <location>
        <begin position="585"/>
        <end position="610"/>
    </location>
</feature>
<dbReference type="GO" id="GO:0005886">
    <property type="term" value="C:plasma membrane"/>
    <property type="evidence" value="ECO:0007669"/>
    <property type="project" value="TreeGrafter"/>
</dbReference>
<keyword evidence="9" id="KW-0378">Hydrolase</keyword>
<reference evidence="9 10" key="1">
    <citation type="submission" date="2011-07" db="EMBL/GenBank/DDBJ databases">
        <authorList>
            <person name="Coyne R."/>
            <person name="Brami D."/>
            <person name="Johnson J."/>
            <person name="Hostetler J."/>
            <person name="Hannick L."/>
            <person name="Clark T."/>
            <person name="Cassidy-Hanley D."/>
            <person name="Inman J."/>
        </authorList>
    </citation>
    <scope>NUCLEOTIDE SEQUENCE [LARGE SCALE GENOMIC DNA]</scope>
    <source>
        <strain evidence="9 10">G5</strain>
    </source>
</reference>
<feature type="transmembrane region" description="Helical" evidence="7">
    <location>
        <begin position="727"/>
        <end position="744"/>
    </location>
</feature>
<sequence>MLSYCNRQQQIKKEDSIYTASSPDEYAIINFTKFVGVEFRKLDDNNNIIIQYKNKKIILQLLHVFEFDSNRKSNKKNYFIFPQKLNKNQYFLYCKGADSEIINRRSQETDQQMLQNLNQKLSQFGAQGLRTLMLAEKEIDEQYYFNWLKKYNQAQNFLFDKDTDLDQLQSEMEKDLKILGATAIEDKLQNEVPQTIEALKNSGIQIWVLTGDKIETAISIAHSCKLLDDSLEKIIITVDTEKKIGNNAKRKRNLYIMLIFLQVYYLNTKIYNKNYKKNIIFKKNNNTYLYIYIFQFQNKQAITLAIGDGANDVNMIIAAHVGVGIQGMEGQQAARASDYSISQFKDLQRLLFYHGRECYRKNTQLVCYNFFKNILLVMPQFWYGWTSLFSGQTLYNSFIYQLFNIFFSSVPIMVFAVWDYEYEDYVLQQNKRKNYYLQGIKNQLFNPKVFWIWFVSACVQGGIIFVISFFSMESNFIDQENGYQQWFWASGTMVFGLVVVISNLKVLIISNNHSIGSIFFNIFSLLAYLATWGIATNMETTEQTQITDLYNTLQQQKQQYILYFQSFDIKQKRMFKTLNFHLGNILAITVTSFFDWAISLYTSISFFIYINKSSNLKQKNGHMMKYKQINNKKVQNNHLRLNQDFAKLTKFQLEIKKDNKSFKLVIQKLILVMRLTKLININKLLRKIKKCVEYQFKEYIEINILLIFFDSFFLFQQKIKWIILYQLYKYKFTILIHYFIFFWGKTKKYIQKKKLKNKQNDHLIRIKLINRNYIYIIRQIINHKSNKTPISNYFYKYYIRKFTKK</sequence>
<dbReference type="InterPro" id="IPR023298">
    <property type="entry name" value="ATPase_P-typ_TM_dom_sf"/>
</dbReference>
<name>G0QPL5_ICHMU</name>
<dbReference type="SUPFAM" id="SSF56784">
    <property type="entry name" value="HAD-like"/>
    <property type="match status" value="1"/>
</dbReference>
<feature type="transmembrane region" description="Helical" evidence="7">
    <location>
        <begin position="254"/>
        <end position="272"/>
    </location>
</feature>
<evidence type="ECO:0000256" key="6">
    <source>
        <dbReference type="ARBA" id="ARBA00023136"/>
    </source>
</evidence>
<dbReference type="GO" id="GO:0046872">
    <property type="term" value="F:metal ion binding"/>
    <property type="evidence" value="ECO:0007669"/>
    <property type="project" value="UniProtKB-KW"/>
</dbReference>
<dbReference type="InterPro" id="IPR032630">
    <property type="entry name" value="P_typ_ATPase_c"/>
</dbReference>
<dbReference type="EC" id="3.6.3.1" evidence="9"/>
<feature type="transmembrane region" description="Helical" evidence="7">
    <location>
        <begin position="450"/>
        <end position="471"/>
    </location>
</feature>
<comment type="subcellular location">
    <subcellularLocation>
        <location evidence="1">Membrane</location>
        <topology evidence="1">Multi-pass membrane protein</topology>
    </subcellularLocation>
</comment>
<dbReference type="eggNOG" id="KOG0206">
    <property type="taxonomic scope" value="Eukaryota"/>
</dbReference>
<dbReference type="GO" id="GO:0005524">
    <property type="term" value="F:ATP binding"/>
    <property type="evidence" value="ECO:0007669"/>
    <property type="project" value="InterPro"/>
</dbReference>
<dbReference type="GeneID" id="14909006"/>
<dbReference type="NCBIfam" id="TIGR01494">
    <property type="entry name" value="ATPase_P-type"/>
    <property type="match status" value="1"/>
</dbReference>
<dbReference type="InterPro" id="IPR023214">
    <property type="entry name" value="HAD_sf"/>
</dbReference>
<keyword evidence="3" id="KW-0479">Metal-binding</keyword>
<dbReference type="GO" id="GO:0140326">
    <property type="term" value="F:ATPase-coupled intramembrane lipid transporter activity"/>
    <property type="evidence" value="ECO:0007669"/>
    <property type="project" value="TreeGrafter"/>
</dbReference>
<dbReference type="GO" id="GO:0045332">
    <property type="term" value="P:phospholipid translocation"/>
    <property type="evidence" value="ECO:0007669"/>
    <property type="project" value="TreeGrafter"/>
</dbReference>
<proteinExistence type="predicted"/>
<dbReference type="Gene3D" id="3.40.50.1000">
    <property type="entry name" value="HAD superfamily/HAD-like"/>
    <property type="match status" value="1"/>
</dbReference>
<dbReference type="PANTHER" id="PTHR24092">
    <property type="entry name" value="PROBABLE PHOSPHOLIPID-TRANSPORTING ATPASE"/>
    <property type="match status" value="1"/>
</dbReference>